<dbReference type="InterPro" id="IPR044822">
    <property type="entry name" value="Myb_DNA-bind_4"/>
</dbReference>
<dbReference type="PANTHER" id="PTHR33492">
    <property type="entry name" value="OSJNBA0043A12.37 PROTEIN-RELATED"/>
    <property type="match status" value="1"/>
</dbReference>
<gene>
    <name evidence="3" type="ORF">FH972_013306</name>
</gene>
<evidence type="ECO:0000259" key="2">
    <source>
        <dbReference type="Pfam" id="PF13837"/>
    </source>
</evidence>
<feature type="compositionally biased region" description="Basic and acidic residues" evidence="1">
    <location>
        <begin position="184"/>
        <end position="201"/>
    </location>
</feature>
<evidence type="ECO:0000313" key="4">
    <source>
        <dbReference type="Proteomes" id="UP000327013"/>
    </source>
</evidence>
<dbReference type="OrthoDB" id="1927263at2759"/>
<feature type="region of interest" description="Disordered" evidence="1">
    <location>
        <begin position="165"/>
        <end position="201"/>
    </location>
</feature>
<organism evidence="3 4">
    <name type="scientific">Carpinus fangiana</name>
    <dbReference type="NCBI Taxonomy" id="176857"/>
    <lineage>
        <taxon>Eukaryota</taxon>
        <taxon>Viridiplantae</taxon>
        <taxon>Streptophyta</taxon>
        <taxon>Embryophyta</taxon>
        <taxon>Tracheophyta</taxon>
        <taxon>Spermatophyta</taxon>
        <taxon>Magnoliopsida</taxon>
        <taxon>eudicotyledons</taxon>
        <taxon>Gunneridae</taxon>
        <taxon>Pentapetalae</taxon>
        <taxon>rosids</taxon>
        <taxon>fabids</taxon>
        <taxon>Fagales</taxon>
        <taxon>Betulaceae</taxon>
        <taxon>Carpinus</taxon>
    </lineage>
</organism>
<protein>
    <recommendedName>
        <fullName evidence="2">Myb/SANT-like DNA-binding domain-containing protein</fullName>
    </recommendedName>
</protein>
<dbReference type="AlphaFoldDB" id="A0A5N6R9S5"/>
<accession>A0A5N6R9S5</accession>
<evidence type="ECO:0000313" key="3">
    <source>
        <dbReference type="EMBL" id="KAE8056538.1"/>
    </source>
</evidence>
<name>A0A5N6R9S5_9ROSI</name>
<reference evidence="3 4" key="1">
    <citation type="submission" date="2019-06" db="EMBL/GenBank/DDBJ databases">
        <title>A chromosomal-level reference genome of Carpinus fangiana (Coryloideae, Betulaceae).</title>
        <authorList>
            <person name="Yang X."/>
            <person name="Wang Z."/>
            <person name="Zhang L."/>
            <person name="Hao G."/>
            <person name="Liu J."/>
            <person name="Yang Y."/>
        </authorList>
    </citation>
    <scope>NUCLEOTIDE SEQUENCE [LARGE SCALE GENOMIC DNA]</scope>
    <source>
        <strain evidence="3">Cfa_2016G</strain>
        <tissue evidence="3">Leaf</tissue>
    </source>
</reference>
<keyword evidence="4" id="KW-1185">Reference proteome</keyword>
<dbReference type="Pfam" id="PF13837">
    <property type="entry name" value="Myb_DNA-bind_4"/>
    <property type="match status" value="1"/>
</dbReference>
<dbReference type="Proteomes" id="UP000327013">
    <property type="component" value="Chromosome 5"/>
</dbReference>
<dbReference type="PANTHER" id="PTHR33492:SF4">
    <property type="entry name" value="OS02G0174300 PROTEIN"/>
    <property type="match status" value="1"/>
</dbReference>
<feature type="domain" description="Myb/SANT-like DNA-binding" evidence="2">
    <location>
        <begin position="27"/>
        <end position="101"/>
    </location>
</feature>
<dbReference type="Gene3D" id="1.10.10.60">
    <property type="entry name" value="Homeodomain-like"/>
    <property type="match status" value="1"/>
</dbReference>
<proteinExistence type="predicted"/>
<dbReference type="EMBL" id="CM017325">
    <property type="protein sequence ID" value="KAE8056538.1"/>
    <property type="molecule type" value="Genomic_DNA"/>
</dbReference>
<evidence type="ECO:0000256" key="1">
    <source>
        <dbReference type="SAM" id="MobiDB-lite"/>
    </source>
</evidence>
<sequence>MKHKMENEKCKQLCVSGSRRTRSQAAPEWPVEAALILVNEIAAVEADCSNALSSYQMWNIIAANCTALDKPRTLNQCRRKWDSLVSEYNKIKQWELQSGSGLYWSLESERRKECGLPENFDSELFKAVDDLVRAREKKSDTDSDSDSEAKIEVLDVAAELGSRRQRRRLTSPKIRVAEKPLISHKNEEPPGSPTEEKPQKKLLEDPVNSLTEENPQESCFKEKCQKSHEEDRVEEKETMSIEEQEQMMIMKLHENAELIEAIVSENVDLGAADVKNVEDCQTDFARRQGDKLIKCLRDIVNTLDQFSDLVQECE</sequence>